<keyword evidence="1" id="KW-1133">Transmembrane helix</keyword>
<sequence>MEMRYRILFFISFIVNLLYSQNIEFTAKVSKENLGLNERLRIEFSMNKNGDNFTPPNFKDFTVVMGPSQSVSESWINGKRSFSKTYGYILQPTAKGKFTIGQASIEIDGKTYRTSPIQITVTEAVSNPSIDKTSNDVAKDNLFLIAEVSKPNPYLNEAVSVVYRLYVGGQVALNDLRSVDTPKYPNFWSQEIRLQDYDVENCTHNGKPFRCIVVKKVVLYPQKDGNITLEPLTLEAILSVPTTERDFFGRPIMDQVAKRVTSGNRTINVKALPEAGKPANFSGAVGEFSFNVTTSKKELKSNESLQAKVEISGNGNLKLFDIPKLTFPTALEVYNPEKKDNITTSISGMRGQVEEFYTVVPQFKGKYPITSVSFSYFNPKTEKYETINSDEIWIDVTEGPTGNGQNSSNSIVKQDVKTQGNQFRFLQLNSDLQPIGKSSFFGSTRYYLWLFLPLLLIPIALILWKVQQKKTSDIEGNKVRAANKLAKKYLSEAKRKLNDKNTFYEALERALHNYLKAKLKIETSEMSKEKISELLSLRNVNPQTISEFLGLLKNCEMARYSPIDRVSMENDYRKSVQTLSELDKQIRK</sequence>
<organism evidence="2 3">
    <name type="scientific">Capnocytophaga cynodegmi</name>
    <dbReference type="NCBI Taxonomy" id="28189"/>
    <lineage>
        <taxon>Bacteria</taxon>
        <taxon>Pseudomonadati</taxon>
        <taxon>Bacteroidota</taxon>
        <taxon>Flavobacteriia</taxon>
        <taxon>Flavobacteriales</taxon>
        <taxon>Flavobacteriaceae</taxon>
        <taxon>Capnocytophaga</taxon>
    </lineage>
</organism>
<gene>
    <name evidence="2" type="ORF">CCYN2B_60139</name>
</gene>
<dbReference type="STRING" id="28189.CCYN74_100132"/>
<reference evidence="3" key="1">
    <citation type="submission" date="2015-01" db="EMBL/GenBank/DDBJ databases">
        <authorList>
            <person name="MANFREDI Pablo"/>
        </authorList>
    </citation>
    <scope>NUCLEOTIDE SEQUENCE [LARGE SCALE GENOMIC DNA]</scope>
    <source>
        <strain evidence="3">Ccyn2B</strain>
    </source>
</reference>
<dbReference type="Pfam" id="PF13584">
    <property type="entry name" value="BatD"/>
    <property type="match status" value="2"/>
</dbReference>
<keyword evidence="3" id="KW-1185">Reference proteome</keyword>
<evidence type="ECO:0000256" key="1">
    <source>
        <dbReference type="SAM" id="Phobius"/>
    </source>
</evidence>
<dbReference type="Proteomes" id="UP000038055">
    <property type="component" value="Unassembled WGS sequence"/>
</dbReference>
<dbReference type="PANTHER" id="PTHR40940">
    <property type="entry name" value="PROTEIN BATD-RELATED"/>
    <property type="match status" value="1"/>
</dbReference>
<dbReference type="InterPro" id="IPR025738">
    <property type="entry name" value="BatD"/>
</dbReference>
<protein>
    <recommendedName>
        <fullName evidence="4">BatD protein</fullName>
    </recommendedName>
</protein>
<evidence type="ECO:0008006" key="4">
    <source>
        <dbReference type="Google" id="ProtNLM"/>
    </source>
</evidence>
<feature type="transmembrane region" description="Helical" evidence="1">
    <location>
        <begin position="446"/>
        <end position="464"/>
    </location>
</feature>
<proteinExistence type="predicted"/>
<dbReference type="AlphaFoldDB" id="A0A0B7HIC4"/>
<keyword evidence="1" id="KW-0812">Transmembrane</keyword>
<dbReference type="eggNOG" id="COG0457">
    <property type="taxonomic scope" value="Bacteria"/>
</dbReference>
<dbReference type="EMBL" id="CDOD01000056">
    <property type="protein sequence ID" value="CEN39491.1"/>
    <property type="molecule type" value="Genomic_DNA"/>
</dbReference>
<accession>A0A0B7HIC4</accession>
<evidence type="ECO:0000313" key="2">
    <source>
        <dbReference type="EMBL" id="CEN39491.1"/>
    </source>
</evidence>
<evidence type="ECO:0000313" key="3">
    <source>
        <dbReference type="Proteomes" id="UP000038055"/>
    </source>
</evidence>
<dbReference type="PANTHER" id="PTHR40940:SF2">
    <property type="entry name" value="BATD"/>
    <property type="match status" value="1"/>
</dbReference>
<name>A0A0B7HIC4_9FLAO</name>
<keyword evidence="1" id="KW-0472">Membrane</keyword>